<dbReference type="EMBL" id="CP002299">
    <property type="protein sequence ID" value="ADP78689.1"/>
    <property type="molecule type" value="Genomic_DNA"/>
</dbReference>
<evidence type="ECO:0000313" key="2">
    <source>
        <dbReference type="EMBL" id="ADP78689.1"/>
    </source>
</evidence>
<dbReference type="KEGG" id="fri:FraEuI1c_0611"/>
<feature type="compositionally biased region" description="Pro residues" evidence="1">
    <location>
        <begin position="18"/>
        <end position="28"/>
    </location>
</feature>
<dbReference type="Proteomes" id="UP000002484">
    <property type="component" value="Chromosome"/>
</dbReference>
<name>E3JCJ3_PSEI1</name>
<dbReference type="InterPro" id="IPR003848">
    <property type="entry name" value="DUF218"/>
</dbReference>
<evidence type="ECO:0000256" key="1">
    <source>
        <dbReference type="SAM" id="MobiDB-lite"/>
    </source>
</evidence>
<gene>
    <name evidence="2" type="ordered locus">FraEuI1c_0611</name>
</gene>
<dbReference type="eggNOG" id="COG1434">
    <property type="taxonomic scope" value="Bacteria"/>
</dbReference>
<reference evidence="2 3" key="1">
    <citation type="submission" date="2010-10" db="EMBL/GenBank/DDBJ databases">
        <title>Complete sequence of Frankia sp. EuI1c.</title>
        <authorList>
            <consortium name="US DOE Joint Genome Institute"/>
            <person name="Lucas S."/>
            <person name="Copeland A."/>
            <person name="Lapidus A."/>
            <person name="Cheng J.-F."/>
            <person name="Bruce D."/>
            <person name="Goodwin L."/>
            <person name="Pitluck S."/>
            <person name="Chertkov O."/>
            <person name="Detter J.C."/>
            <person name="Han C."/>
            <person name="Tapia R."/>
            <person name="Land M."/>
            <person name="Hauser L."/>
            <person name="Jeffries C."/>
            <person name="Kyrpides N."/>
            <person name="Ivanova N."/>
            <person name="Mikhailova N."/>
            <person name="Beauchemin N."/>
            <person name="Sen A."/>
            <person name="Sur S.A."/>
            <person name="Gtari M."/>
            <person name="Wall L."/>
            <person name="Tisa L."/>
            <person name="Woyke T."/>
        </authorList>
    </citation>
    <scope>NUCLEOTIDE SEQUENCE [LARGE SCALE GENOMIC DNA]</scope>
    <source>
        <strain evidence="3">DSM 45817 / CECT 9037 / EuI1c</strain>
    </source>
</reference>
<sequence length="204" mass="21830">MPAGPTAALPGVREAPTPVAPGTPPGPAPRGLRRRRLLRSTAGLLIVGFLLTTAKLYVFPKRDAPVPVDAIVMFAGSAGRLDLAVTLARNGYAPVLAVSQPTPSDPCPPDTIPGVEVLCFHPKPLTTQGEARWTGATARARGWRSIIVITSTPQDTRARLRLSRCYDGSVRVMGVDPPNRPTWAYMVAYEWAATLKALTLQRSC</sequence>
<evidence type="ECO:0000313" key="3">
    <source>
        <dbReference type="Proteomes" id="UP000002484"/>
    </source>
</evidence>
<proteinExistence type="predicted"/>
<protein>
    <recommendedName>
        <fullName evidence="4">DUF218 domain-containing protein</fullName>
    </recommendedName>
</protein>
<dbReference type="RefSeq" id="WP_013421811.1">
    <property type="nucleotide sequence ID" value="NC_014666.1"/>
</dbReference>
<feature type="region of interest" description="Disordered" evidence="1">
    <location>
        <begin position="1"/>
        <end position="32"/>
    </location>
</feature>
<organism evidence="2 3">
    <name type="scientific">Pseudofrankia inefficax (strain DSM 45817 / CECT 9037 / DDB 130130 / EuI1c)</name>
    <name type="common">Frankia inefficax</name>
    <dbReference type="NCBI Taxonomy" id="298654"/>
    <lineage>
        <taxon>Bacteria</taxon>
        <taxon>Bacillati</taxon>
        <taxon>Actinomycetota</taxon>
        <taxon>Actinomycetes</taxon>
        <taxon>Frankiales</taxon>
        <taxon>Frankiaceae</taxon>
        <taxon>Pseudofrankia</taxon>
    </lineage>
</organism>
<dbReference type="CDD" id="cd06259">
    <property type="entry name" value="YdcF-like"/>
    <property type="match status" value="1"/>
</dbReference>
<evidence type="ECO:0008006" key="4">
    <source>
        <dbReference type="Google" id="ProtNLM"/>
    </source>
</evidence>
<dbReference type="AlphaFoldDB" id="E3JCJ3"/>
<dbReference type="HOGENOM" id="CLU_103289_0_0_11"/>
<keyword evidence="3" id="KW-1185">Reference proteome</keyword>
<dbReference type="STRING" id="298654.FraEuI1c_0611"/>
<dbReference type="InParanoid" id="E3JCJ3"/>
<accession>E3JCJ3</accession>